<name>M4CW06_BRACM</name>
<evidence type="ECO:0000256" key="2">
    <source>
        <dbReference type="ARBA" id="ARBA00022737"/>
    </source>
</evidence>
<reference evidence="4 5" key="2">
    <citation type="journal article" date="2018" name="Hortic Res">
        <title>Improved Brassica rapa reference genome by single-molecule sequencing and chromosome conformation capture technologies.</title>
        <authorList>
            <person name="Zhang L."/>
            <person name="Cai X."/>
            <person name="Wu J."/>
            <person name="Liu M."/>
            <person name="Grob S."/>
            <person name="Cheng F."/>
            <person name="Liang J."/>
            <person name="Cai C."/>
            <person name="Liu Z."/>
            <person name="Liu B."/>
            <person name="Wang F."/>
            <person name="Li S."/>
            <person name="Liu F."/>
            <person name="Li X."/>
            <person name="Cheng L."/>
            <person name="Yang W."/>
            <person name="Li M.H."/>
            <person name="Grossniklaus U."/>
            <person name="Zheng H."/>
            <person name="Wang X."/>
        </authorList>
    </citation>
    <scope>NUCLEOTIDE SEQUENCE [LARGE SCALE GENOMIC DNA]</scope>
    <source>
        <strain evidence="4 5">cv. Chiifu-401-42</strain>
    </source>
</reference>
<dbReference type="GO" id="GO:0005739">
    <property type="term" value="C:mitochondrion"/>
    <property type="evidence" value="ECO:0000318"/>
    <property type="project" value="GO_Central"/>
</dbReference>
<reference evidence="4 5" key="1">
    <citation type="journal article" date="2011" name="Nat. Genet.">
        <title>The genome of the mesopolyploid crop species Brassica rapa.</title>
        <authorList>
            <consortium name="Brassica rapa Genome Sequencing Project Consortium"/>
            <person name="Wang X."/>
            <person name="Wang H."/>
            <person name="Wang J."/>
            <person name="Sun R."/>
            <person name="Wu J."/>
            <person name="Liu S."/>
            <person name="Bai Y."/>
            <person name="Mun J.H."/>
            <person name="Bancroft I."/>
            <person name="Cheng F."/>
            <person name="Huang S."/>
            <person name="Li X."/>
            <person name="Hua W."/>
            <person name="Wang J."/>
            <person name="Wang X."/>
            <person name="Freeling M."/>
            <person name="Pires J.C."/>
            <person name="Paterson A.H."/>
            <person name="Chalhoub B."/>
            <person name="Wang B."/>
            <person name="Hayward A."/>
            <person name="Sharpe A.G."/>
            <person name="Park B.S."/>
            <person name="Weisshaar B."/>
            <person name="Liu B."/>
            <person name="Li B."/>
            <person name="Liu B."/>
            <person name="Tong C."/>
            <person name="Song C."/>
            <person name="Duran C."/>
            <person name="Peng C."/>
            <person name="Geng C."/>
            <person name="Koh C."/>
            <person name="Lin C."/>
            <person name="Edwards D."/>
            <person name="Mu D."/>
            <person name="Shen D."/>
            <person name="Soumpourou E."/>
            <person name="Li F."/>
            <person name="Fraser F."/>
            <person name="Conant G."/>
            <person name="Lassalle G."/>
            <person name="King G.J."/>
            <person name="Bonnema G."/>
            <person name="Tang H."/>
            <person name="Wang H."/>
            <person name="Belcram H."/>
            <person name="Zhou H."/>
            <person name="Hirakawa H."/>
            <person name="Abe H."/>
            <person name="Guo H."/>
            <person name="Wang H."/>
            <person name="Jin H."/>
            <person name="Parkin I.A."/>
            <person name="Batley J."/>
            <person name="Kim J.S."/>
            <person name="Just J."/>
            <person name="Li J."/>
            <person name="Xu J."/>
            <person name="Deng J."/>
            <person name="Kim J.A."/>
            <person name="Li J."/>
            <person name="Yu J."/>
            <person name="Meng J."/>
            <person name="Wang J."/>
            <person name="Min J."/>
            <person name="Poulain J."/>
            <person name="Wang J."/>
            <person name="Hatakeyama K."/>
            <person name="Wu K."/>
            <person name="Wang L."/>
            <person name="Fang L."/>
            <person name="Trick M."/>
            <person name="Links M.G."/>
            <person name="Zhao M."/>
            <person name="Jin M."/>
            <person name="Ramchiary N."/>
            <person name="Drou N."/>
            <person name="Berkman P.J."/>
            <person name="Cai Q."/>
            <person name="Huang Q."/>
            <person name="Li R."/>
            <person name="Tabata S."/>
            <person name="Cheng S."/>
            <person name="Zhang S."/>
            <person name="Zhang S."/>
            <person name="Huang S."/>
            <person name="Sato S."/>
            <person name="Sun S."/>
            <person name="Kwon S.J."/>
            <person name="Choi S.R."/>
            <person name="Lee T.H."/>
            <person name="Fan W."/>
            <person name="Zhao X."/>
            <person name="Tan X."/>
            <person name="Xu X."/>
            <person name="Wang Y."/>
            <person name="Qiu Y."/>
            <person name="Yin Y."/>
            <person name="Li Y."/>
            <person name="Du Y."/>
            <person name="Liao Y."/>
            <person name="Lim Y."/>
            <person name="Narusaka Y."/>
            <person name="Wang Y."/>
            <person name="Wang Z."/>
            <person name="Li Z."/>
            <person name="Wang Z."/>
            <person name="Xiong Z."/>
            <person name="Zhang Z."/>
        </authorList>
    </citation>
    <scope>NUCLEOTIDE SEQUENCE [LARGE SCALE GENOMIC DNA]</scope>
    <source>
        <strain evidence="4 5">cv. Chiifu-401-42</strain>
    </source>
</reference>
<dbReference type="InterPro" id="IPR036873">
    <property type="entry name" value="Rhodanese-like_dom_sf"/>
</dbReference>
<dbReference type="HOGENOM" id="CLU_1505548_0_0_1"/>
<dbReference type="InterPro" id="IPR045078">
    <property type="entry name" value="TST/MPST-like"/>
</dbReference>
<dbReference type="SUPFAM" id="SSF52821">
    <property type="entry name" value="Rhodanese/Cell cycle control phosphatase"/>
    <property type="match status" value="2"/>
</dbReference>
<dbReference type="Gene3D" id="3.40.250.10">
    <property type="entry name" value="Rhodanese-like domain"/>
    <property type="match status" value="2"/>
</dbReference>
<evidence type="ECO:0000313" key="5">
    <source>
        <dbReference type="Proteomes" id="UP000011750"/>
    </source>
</evidence>
<dbReference type="InParanoid" id="M4CW06"/>
<dbReference type="AlphaFoldDB" id="M4CW06"/>
<dbReference type="GO" id="GO:0004792">
    <property type="term" value="F:thiosulfate-cyanide sulfurtransferase activity"/>
    <property type="evidence" value="ECO:0000318"/>
    <property type="project" value="GO_Central"/>
</dbReference>
<keyword evidence="1" id="KW-0808">Transferase</keyword>
<dbReference type="Gramene" id="Bra008403.1">
    <property type="protein sequence ID" value="Bra008403.1-P"/>
    <property type="gene ID" value="Bra008403"/>
</dbReference>
<organism evidence="4 5">
    <name type="scientific">Brassica campestris</name>
    <name type="common">Field mustard</name>
    <dbReference type="NCBI Taxonomy" id="3711"/>
    <lineage>
        <taxon>Eukaryota</taxon>
        <taxon>Viridiplantae</taxon>
        <taxon>Streptophyta</taxon>
        <taxon>Embryophyta</taxon>
        <taxon>Tracheophyta</taxon>
        <taxon>Spermatophyta</taxon>
        <taxon>Magnoliopsida</taxon>
        <taxon>eudicotyledons</taxon>
        <taxon>Gunneridae</taxon>
        <taxon>Pentapetalae</taxon>
        <taxon>rosids</taxon>
        <taxon>malvids</taxon>
        <taxon>Brassicales</taxon>
        <taxon>Brassicaceae</taxon>
        <taxon>Brassiceae</taxon>
        <taxon>Brassica</taxon>
    </lineage>
</organism>
<dbReference type="InterPro" id="IPR001763">
    <property type="entry name" value="Rhodanese-like_dom"/>
</dbReference>
<evidence type="ECO:0000256" key="1">
    <source>
        <dbReference type="ARBA" id="ARBA00022679"/>
    </source>
</evidence>
<keyword evidence="5" id="KW-1185">Reference proteome</keyword>
<feature type="domain" description="Rhodanese" evidence="3">
    <location>
        <begin position="36"/>
        <end position="77"/>
    </location>
</feature>
<accession>M4CW06</accession>
<dbReference type="OMA" id="NITMFRV"/>
<reference evidence="4" key="3">
    <citation type="submission" date="2023-03" db="UniProtKB">
        <authorList>
            <consortium name="EnsemblPlants"/>
        </authorList>
    </citation>
    <scope>IDENTIFICATION</scope>
    <source>
        <strain evidence="4">cv. Chiifu-401-42</strain>
    </source>
</reference>
<keyword evidence="2" id="KW-0677">Repeat</keyword>
<feature type="domain" description="Rhodanese" evidence="3">
    <location>
        <begin position="112"/>
        <end position="174"/>
    </location>
</feature>
<dbReference type="Proteomes" id="UP000011750">
    <property type="component" value="Chromosome A02"/>
</dbReference>
<sequence length="179" mass="19789">MASTGVDESVVSVDCLHSNLRKPDLKVLDASRHGTCLMSRGIRSKNITMFRVLGHEKVWVLDGGLPRWRAPGDAILKASAASEAIEKIYQGHSVSPVTFKTKFQPHLVWTLEQLKKRFEQEGKTILYQIEEPPLDKPVMASCGTGVTACILALGLHRLGETEVPVYDGMGNRTRLTHGR</sequence>
<dbReference type="PROSITE" id="PS50206">
    <property type="entry name" value="RHODANESE_3"/>
    <property type="match status" value="2"/>
</dbReference>
<evidence type="ECO:0000313" key="4">
    <source>
        <dbReference type="EnsemblPlants" id="Bra008403.1-P"/>
    </source>
</evidence>
<proteinExistence type="predicted"/>
<evidence type="ECO:0000259" key="3">
    <source>
        <dbReference type="PROSITE" id="PS50206"/>
    </source>
</evidence>
<dbReference type="STRING" id="51351.M4CW06"/>
<dbReference type="GO" id="GO:0016784">
    <property type="term" value="F:3-mercaptopyruvate sulfurtransferase activity"/>
    <property type="evidence" value="ECO:0000318"/>
    <property type="project" value="GO_Central"/>
</dbReference>
<dbReference type="PANTHER" id="PTHR11364">
    <property type="entry name" value="THIOSULFATE SULFERTANSFERASE"/>
    <property type="match status" value="1"/>
</dbReference>
<dbReference type="PANTHER" id="PTHR11364:SF36">
    <property type="entry name" value="RHODANESE DOMAIN-CONTAINING PROTEIN"/>
    <property type="match status" value="1"/>
</dbReference>
<dbReference type="eggNOG" id="KOG1529">
    <property type="taxonomic scope" value="Eukaryota"/>
</dbReference>
<dbReference type="EnsemblPlants" id="Bra008403.1">
    <property type="protein sequence ID" value="Bra008403.1-P"/>
    <property type="gene ID" value="Bra008403"/>
</dbReference>
<protein>
    <recommendedName>
        <fullName evidence="3">Rhodanese domain-containing protein</fullName>
    </recommendedName>
</protein>